<keyword evidence="3" id="KW-0808">Transferase</keyword>
<organism evidence="3 4">
    <name type="scientific">Hymenobacter bucti</name>
    <dbReference type="NCBI Taxonomy" id="1844114"/>
    <lineage>
        <taxon>Bacteria</taxon>
        <taxon>Pseudomonadati</taxon>
        <taxon>Bacteroidota</taxon>
        <taxon>Cytophagia</taxon>
        <taxon>Cytophagales</taxon>
        <taxon>Hymenobacteraceae</taxon>
        <taxon>Hymenobacter</taxon>
    </lineage>
</organism>
<keyword evidence="1" id="KW-0472">Membrane</keyword>
<evidence type="ECO:0000313" key="4">
    <source>
        <dbReference type="Proteomes" id="UP001597197"/>
    </source>
</evidence>
<dbReference type="Proteomes" id="UP001597197">
    <property type="component" value="Unassembled WGS sequence"/>
</dbReference>
<dbReference type="RefSeq" id="WP_382313339.1">
    <property type="nucleotide sequence ID" value="NZ_JBHUFD010000003.1"/>
</dbReference>
<evidence type="ECO:0000259" key="2">
    <source>
        <dbReference type="Pfam" id="PF06580"/>
    </source>
</evidence>
<keyword evidence="1" id="KW-1133">Transmembrane helix</keyword>
<feature type="transmembrane region" description="Helical" evidence="1">
    <location>
        <begin position="106"/>
        <end position="126"/>
    </location>
</feature>
<accession>A0ABW4QTG1</accession>
<dbReference type="InterPro" id="IPR050640">
    <property type="entry name" value="Bact_2-comp_sensor_kinase"/>
</dbReference>
<proteinExistence type="predicted"/>
<feature type="transmembrane region" description="Helical" evidence="1">
    <location>
        <begin position="138"/>
        <end position="160"/>
    </location>
</feature>
<protein>
    <submittedName>
        <fullName evidence="3">Sensor histidine kinase</fullName>
        <ecNumber evidence="3">2.7.13.3</ecNumber>
    </submittedName>
</protein>
<dbReference type="PANTHER" id="PTHR34220">
    <property type="entry name" value="SENSOR HISTIDINE KINASE YPDA"/>
    <property type="match status" value="1"/>
</dbReference>
<dbReference type="EMBL" id="JBHUFD010000003">
    <property type="protein sequence ID" value="MFD1872868.1"/>
    <property type="molecule type" value="Genomic_DNA"/>
</dbReference>
<gene>
    <name evidence="3" type="ORF">ACFSDX_10545</name>
</gene>
<sequence>MNQPVPPSMSSLAAPRLGLPQAVVPVMFSQRAYLLIALAISLVFGLIALPTGVLPRNYATLGEATLLCINAILVFQIQFWLHFLLRYHPSAVQRWFARQSLLTDRGLRALLTAVLVTSYSLGRYYLDASLGINLDKPSITLLLTLAQVVSIVGLSCQVGIELVERSRYLASEIELLRHEQLQARYESLKQQLSPHFLFNSLSTLGGLIYDEPAAAERFVNEMAQVYRYLLRHGEQMTVPLHEELAFVRSYAYLLQMRFGEGLELHIDLPAEVLDRPLPPLALQLLVENAVKHNTVSRRHPLVISIDLAGADQLRVSNPRHPRLSPVASSGTGLSNLTNRIRLLNQQQLLVEQTDHAFCVLLPLPASIL</sequence>
<dbReference type="PANTHER" id="PTHR34220:SF7">
    <property type="entry name" value="SENSOR HISTIDINE KINASE YPDA"/>
    <property type="match status" value="1"/>
</dbReference>
<dbReference type="InterPro" id="IPR010559">
    <property type="entry name" value="Sig_transdc_His_kin_internal"/>
</dbReference>
<dbReference type="EC" id="2.7.13.3" evidence="3"/>
<evidence type="ECO:0000313" key="3">
    <source>
        <dbReference type="EMBL" id="MFD1872868.1"/>
    </source>
</evidence>
<name>A0ABW4QTG1_9BACT</name>
<dbReference type="SUPFAM" id="SSF55874">
    <property type="entry name" value="ATPase domain of HSP90 chaperone/DNA topoisomerase II/histidine kinase"/>
    <property type="match status" value="1"/>
</dbReference>
<dbReference type="Pfam" id="PF06580">
    <property type="entry name" value="His_kinase"/>
    <property type="match status" value="1"/>
</dbReference>
<feature type="transmembrane region" description="Helical" evidence="1">
    <location>
        <begin position="64"/>
        <end position="85"/>
    </location>
</feature>
<feature type="transmembrane region" description="Helical" evidence="1">
    <location>
        <begin position="32"/>
        <end position="52"/>
    </location>
</feature>
<evidence type="ECO:0000256" key="1">
    <source>
        <dbReference type="SAM" id="Phobius"/>
    </source>
</evidence>
<dbReference type="InterPro" id="IPR036890">
    <property type="entry name" value="HATPase_C_sf"/>
</dbReference>
<keyword evidence="1" id="KW-0812">Transmembrane</keyword>
<reference evidence="4" key="1">
    <citation type="journal article" date="2019" name="Int. J. Syst. Evol. Microbiol.">
        <title>The Global Catalogue of Microorganisms (GCM) 10K type strain sequencing project: providing services to taxonomists for standard genome sequencing and annotation.</title>
        <authorList>
            <consortium name="The Broad Institute Genomics Platform"/>
            <consortium name="The Broad Institute Genome Sequencing Center for Infectious Disease"/>
            <person name="Wu L."/>
            <person name="Ma J."/>
        </authorList>
    </citation>
    <scope>NUCLEOTIDE SEQUENCE [LARGE SCALE GENOMIC DNA]</scope>
    <source>
        <strain evidence="4">CGMCC 1.15795</strain>
    </source>
</reference>
<keyword evidence="3" id="KW-0418">Kinase</keyword>
<dbReference type="GO" id="GO:0004673">
    <property type="term" value="F:protein histidine kinase activity"/>
    <property type="evidence" value="ECO:0007669"/>
    <property type="project" value="UniProtKB-EC"/>
</dbReference>
<keyword evidence="4" id="KW-1185">Reference proteome</keyword>
<comment type="caution">
    <text evidence="3">The sequence shown here is derived from an EMBL/GenBank/DDBJ whole genome shotgun (WGS) entry which is preliminary data.</text>
</comment>
<feature type="domain" description="Signal transduction histidine kinase internal region" evidence="2">
    <location>
        <begin position="183"/>
        <end position="260"/>
    </location>
</feature>